<keyword evidence="6" id="KW-1185">Reference proteome</keyword>
<evidence type="ECO:0000313" key="6">
    <source>
        <dbReference type="Proteomes" id="UP000262073"/>
    </source>
</evidence>
<evidence type="ECO:0000256" key="3">
    <source>
        <dbReference type="ARBA" id="ARBA00022553"/>
    </source>
</evidence>
<dbReference type="InterPro" id="IPR004358">
    <property type="entry name" value="Sig_transdc_His_kin-like_C"/>
</dbReference>
<gene>
    <name evidence="5" type="ORF">D0Y50_09305</name>
</gene>
<keyword evidence="5" id="KW-0418">Kinase</keyword>
<feature type="domain" description="Histidine kinase" evidence="4">
    <location>
        <begin position="20"/>
        <end position="234"/>
    </location>
</feature>
<dbReference type="PROSITE" id="PS50109">
    <property type="entry name" value="HIS_KIN"/>
    <property type="match status" value="1"/>
</dbReference>
<name>A0A346NLY8_9ALTE</name>
<dbReference type="PANTHER" id="PTHR43547:SF2">
    <property type="entry name" value="HYBRID SIGNAL TRANSDUCTION HISTIDINE KINASE C"/>
    <property type="match status" value="1"/>
</dbReference>
<sequence>MPDTPSSAPQNIDFSSVLAAAVHDMKNSLCLLIQSIEQLSETLDPANTQASNQVADVHYEATRLNTSLVQLLSLYRAQLDNLPITVDKCFIADLLEDVMGSVRLYKQRKAFSVEVECDENLSWYLDSELLYLLINDALINALRYGQQRIKLSAFCDDGYLVIKVEDDGNGYPEPMLRQSQTALADCVVSQGRTGLGLFFARLIANAHSQPDKTGSITLSNGGLYAGSVFEVKIP</sequence>
<dbReference type="GO" id="GO:0000155">
    <property type="term" value="F:phosphorelay sensor kinase activity"/>
    <property type="evidence" value="ECO:0007669"/>
    <property type="project" value="TreeGrafter"/>
</dbReference>
<dbReference type="PANTHER" id="PTHR43547">
    <property type="entry name" value="TWO-COMPONENT HISTIDINE KINASE"/>
    <property type="match status" value="1"/>
</dbReference>
<dbReference type="OrthoDB" id="9122109at2"/>
<evidence type="ECO:0000256" key="1">
    <source>
        <dbReference type="ARBA" id="ARBA00000085"/>
    </source>
</evidence>
<comment type="catalytic activity">
    <reaction evidence="1">
        <text>ATP + protein L-histidine = ADP + protein N-phospho-L-histidine.</text>
        <dbReference type="EC" id="2.7.13.3"/>
    </reaction>
</comment>
<dbReference type="InterPro" id="IPR005467">
    <property type="entry name" value="His_kinase_dom"/>
</dbReference>
<keyword evidence="5" id="KW-0808">Transferase</keyword>
<dbReference type="SUPFAM" id="SSF55874">
    <property type="entry name" value="ATPase domain of HSP90 chaperone/DNA topoisomerase II/histidine kinase"/>
    <property type="match status" value="1"/>
</dbReference>
<dbReference type="PRINTS" id="PR00344">
    <property type="entry name" value="BCTRLSENSOR"/>
</dbReference>
<protein>
    <recommendedName>
        <fullName evidence="2">histidine kinase</fullName>
        <ecNumber evidence="2">2.7.13.3</ecNumber>
    </recommendedName>
</protein>
<dbReference type="KEGG" id="salm:D0Y50_09305"/>
<dbReference type="InterPro" id="IPR003594">
    <property type="entry name" value="HATPase_dom"/>
</dbReference>
<dbReference type="AlphaFoldDB" id="A0A346NLY8"/>
<accession>A0A346NLY8</accession>
<evidence type="ECO:0000313" key="5">
    <source>
        <dbReference type="EMBL" id="AXR06545.1"/>
    </source>
</evidence>
<proteinExistence type="predicted"/>
<reference evidence="5 6" key="1">
    <citation type="submission" date="2018-08" db="EMBL/GenBank/DDBJ databases">
        <title>Salinimonas sediminis sp. nov., a piezophilic bacterium isolated from a deep-sea sediment sample from the New Britain Trench.</title>
        <authorList>
            <person name="Cao J."/>
        </authorList>
    </citation>
    <scope>NUCLEOTIDE SEQUENCE [LARGE SCALE GENOMIC DNA]</scope>
    <source>
        <strain evidence="5 6">N102</strain>
    </source>
</reference>
<dbReference type="SMART" id="SM00387">
    <property type="entry name" value="HATPase_c"/>
    <property type="match status" value="1"/>
</dbReference>
<dbReference type="InterPro" id="IPR036890">
    <property type="entry name" value="HATPase_C_sf"/>
</dbReference>
<evidence type="ECO:0000256" key="2">
    <source>
        <dbReference type="ARBA" id="ARBA00012438"/>
    </source>
</evidence>
<dbReference type="Pfam" id="PF02518">
    <property type="entry name" value="HATPase_c"/>
    <property type="match status" value="1"/>
</dbReference>
<evidence type="ECO:0000259" key="4">
    <source>
        <dbReference type="PROSITE" id="PS50109"/>
    </source>
</evidence>
<keyword evidence="3" id="KW-0597">Phosphoprotein</keyword>
<dbReference type="EMBL" id="CP031769">
    <property type="protein sequence ID" value="AXR06545.1"/>
    <property type="molecule type" value="Genomic_DNA"/>
</dbReference>
<dbReference type="RefSeq" id="WP_117316604.1">
    <property type="nucleotide sequence ID" value="NZ_CP031769.1"/>
</dbReference>
<dbReference type="EC" id="2.7.13.3" evidence="2"/>
<dbReference type="Proteomes" id="UP000262073">
    <property type="component" value="Chromosome"/>
</dbReference>
<dbReference type="Gene3D" id="3.30.565.10">
    <property type="entry name" value="Histidine kinase-like ATPase, C-terminal domain"/>
    <property type="match status" value="1"/>
</dbReference>
<organism evidence="5 6">
    <name type="scientific">Salinimonas sediminis</name>
    <dbReference type="NCBI Taxonomy" id="2303538"/>
    <lineage>
        <taxon>Bacteria</taxon>
        <taxon>Pseudomonadati</taxon>
        <taxon>Pseudomonadota</taxon>
        <taxon>Gammaproteobacteria</taxon>
        <taxon>Alteromonadales</taxon>
        <taxon>Alteromonadaceae</taxon>
        <taxon>Alteromonas/Salinimonas group</taxon>
        <taxon>Salinimonas</taxon>
    </lineage>
</organism>